<proteinExistence type="predicted"/>
<gene>
    <name evidence="1" type="ORF">L0M14_13140</name>
</gene>
<evidence type="ECO:0000313" key="2">
    <source>
        <dbReference type="Proteomes" id="UP001649230"/>
    </source>
</evidence>
<keyword evidence="2" id="KW-1185">Reference proteome</keyword>
<protein>
    <submittedName>
        <fullName evidence="1">Uncharacterized protein</fullName>
    </submittedName>
</protein>
<accession>A0ABY3SPR3</accession>
<dbReference type="Proteomes" id="UP001649230">
    <property type="component" value="Chromosome"/>
</dbReference>
<sequence>MESWNQRNQNIANLTCREDLLMDIKLLEARMKQELHQDIALIAYSLPNPNNQLDGQEAQG</sequence>
<reference evidence="1 2" key="1">
    <citation type="journal article" date="2024" name="Int. J. Syst. Evol. Microbiol.">
        <title>Paenibacillus hexagrammi sp. nov., a novel bacterium isolated from the gut content of Hexagrammos agrammus.</title>
        <authorList>
            <person name="Jung H.K."/>
            <person name="Kim D.G."/>
            <person name="Zin H."/>
            <person name="Park J."/>
            <person name="Jung H."/>
            <person name="Kim Y.O."/>
            <person name="Kong H.J."/>
            <person name="Kim J.W."/>
            <person name="Kim Y.S."/>
        </authorList>
    </citation>
    <scope>NUCLEOTIDE SEQUENCE [LARGE SCALE GENOMIC DNA]</scope>
    <source>
        <strain evidence="1 2">YPD9-1</strain>
    </source>
</reference>
<organism evidence="1 2">
    <name type="scientific">Paenibacillus hexagrammi</name>
    <dbReference type="NCBI Taxonomy" id="2908839"/>
    <lineage>
        <taxon>Bacteria</taxon>
        <taxon>Bacillati</taxon>
        <taxon>Bacillota</taxon>
        <taxon>Bacilli</taxon>
        <taxon>Bacillales</taxon>
        <taxon>Paenibacillaceae</taxon>
        <taxon>Paenibacillus</taxon>
    </lineage>
</organism>
<evidence type="ECO:0000313" key="1">
    <source>
        <dbReference type="EMBL" id="UJF35936.1"/>
    </source>
</evidence>
<dbReference type="RefSeq" id="WP_235122492.1">
    <property type="nucleotide sequence ID" value="NZ_CP090978.1"/>
</dbReference>
<name>A0ABY3SPR3_9BACL</name>
<dbReference type="EMBL" id="CP090978">
    <property type="protein sequence ID" value="UJF35936.1"/>
    <property type="molecule type" value="Genomic_DNA"/>
</dbReference>